<reference evidence="2 5" key="1">
    <citation type="submission" date="2015-12" db="EMBL/GenBank/DDBJ databases">
        <title>Bacillus cereus Group isolate.</title>
        <authorList>
            <person name="Kovac J."/>
        </authorList>
    </citation>
    <scope>NUCLEOTIDE SEQUENCE [LARGE SCALE GENOMIC DNA]</scope>
    <source>
        <strain evidence="2 5">FSL W8-0275</strain>
    </source>
</reference>
<dbReference type="KEGG" id="bcef:BcrFT9_03734"/>
<dbReference type="Proteomes" id="UP001163707">
    <property type="component" value="Chromosome"/>
</dbReference>
<dbReference type="OMA" id="NHEHQIT"/>
<dbReference type="Proteomes" id="UP000075591">
    <property type="component" value="Unassembled WGS sequence"/>
</dbReference>
<dbReference type="AlphaFoldDB" id="A0A063CIM9"/>
<dbReference type="PATRIC" id="fig|1396.419.peg.1488"/>
<dbReference type="GeneID" id="93006398"/>
<dbReference type="EMBL" id="JAEFBZ010000001">
    <property type="protein sequence ID" value="MBK1607063.1"/>
    <property type="molecule type" value="Genomic_DNA"/>
</dbReference>
<name>A0A063CIM9_BACCE</name>
<evidence type="ECO:0000313" key="4">
    <source>
        <dbReference type="EMBL" id="UYW70463.1"/>
    </source>
</evidence>
<dbReference type="Proteomes" id="UP000613452">
    <property type="component" value="Unassembled WGS sequence"/>
</dbReference>
<evidence type="ECO:0000313" key="1">
    <source>
        <dbReference type="EMBL" id="KAB2398126.1"/>
    </source>
</evidence>
<dbReference type="EMBL" id="LOMT01000132">
    <property type="protein sequence ID" value="KXX88197.1"/>
    <property type="molecule type" value="Genomic_DNA"/>
</dbReference>
<reference evidence="3 7" key="3">
    <citation type="submission" date="2020-12" db="EMBL/GenBank/DDBJ databases">
        <title>Genome assembly for a thermostable protease producing Bacillus cereus MAKP1 strain isolated from chicken gut.</title>
        <authorList>
            <person name="Malaviya A."/>
        </authorList>
    </citation>
    <scope>NUCLEOTIDE SEQUENCE [LARGE SCALE GENOMIC DNA]</scope>
    <source>
        <strain evidence="3 7">MAKP1</strain>
    </source>
</reference>
<sequence length="92" mass="10300">MPINQQHQLEVLKDILVNHQSDCCGTVSECEQLERLIQSLLANDNISSDAKAMLNDVYSYSQSGKSSSNLDNHISNNQEQLTQWIAGMDNFS</sequence>
<proteinExistence type="predicted"/>
<dbReference type="InterPro" id="IPR025547">
    <property type="entry name" value="YtzH"/>
</dbReference>
<dbReference type="RefSeq" id="WP_001122234.1">
    <property type="nucleotide sequence ID" value="NZ_AP022857.1"/>
</dbReference>
<accession>A0A063CIM9</accession>
<dbReference type="EMBL" id="WBPP01000008">
    <property type="protein sequence ID" value="KAB2398126.1"/>
    <property type="molecule type" value="Genomic_DNA"/>
</dbReference>
<dbReference type="Pfam" id="PF14165">
    <property type="entry name" value="YtzH"/>
    <property type="match status" value="1"/>
</dbReference>
<evidence type="ECO:0000313" key="5">
    <source>
        <dbReference type="Proteomes" id="UP000075591"/>
    </source>
</evidence>
<reference evidence="4" key="4">
    <citation type="submission" date="2023-02" db="EMBL/GenBank/DDBJ databases">
        <title>Complete Genome Sequence of Bacillus cereus sensu lato isolate BC38B from pepper closely related to the Bacillus anthracis clade.</title>
        <authorList>
            <person name="Abdelli M."/>
            <person name="Cerar Kisek T."/>
            <person name="Falaise C."/>
            <person name="Cumont A."/>
            <person name="Giraud M."/>
            <person name="Chatoux J."/>
            <person name="Rogee S."/>
            <person name="Dadvisard M."/>
            <person name="Larigauderie G."/>
            <person name="Raynaud F."/>
            <person name="Godic Torkar K."/>
            <person name="Ramisse V."/>
        </authorList>
    </citation>
    <scope>NUCLEOTIDE SEQUENCE</scope>
    <source>
        <strain evidence="4">BC38B</strain>
    </source>
</reference>
<protein>
    <submittedName>
        <fullName evidence="3">YtzH-like family protein</fullName>
    </submittedName>
</protein>
<reference evidence="1 6" key="2">
    <citation type="submission" date="2019-10" db="EMBL/GenBank/DDBJ databases">
        <title>Bacillus from the desert of Cuatro Cinegas, Coahuila.</title>
        <authorList>
            <person name="Olmedo-Alvarez G."/>
            <person name="Saldana S."/>
            <person name="Barcelo D."/>
        </authorList>
    </citation>
    <scope>NUCLEOTIDE SEQUENCE [LARGE SCALE GENOMIC DNA]</scope>
    <source>
        <strain evidence="1 6">CH417_13T</strain>
    </source>
</reference>
<dbReference type="OrthoDB" id="2968867at2"/>
<evidence type="ECO:0000313" key="6">
    <source>
        <dbReference type="Proteomes" id="UP000475765"/>
    </source>
</evidence>
<gene>
    <name evidence="2" type="ORF">AT274_09910</name>
    <name evidence="1" type="ORF">F8172_04475</name>
    <name evidence="3" type="ORF">JCR31_03985</name>
    <name evidence="4" type="ORF">OK229_06065</name>
</gene>
<evidence type="ECO:0000313" key="3">
    <source>
        <dbReference type="EMBL" id="MBK1607063.1"/>
    </source>
</evidence>
<evidence type="ECO:0000313" key="2">
    <source>
        <dbReference type="EMBL" id="KXX88197.1"/>
    </source>
</evidence>
<dbReference type="EMBL" id="CP109872">
    <property type="protein sequence ID" value="UYW70463.1"/>
    <property type="molecule type" value="Genomic_DNA"/>
</dbReference>
<evidence type="ECO:0000313" key="7">
    <source>
        <dbReference type="Proteomes" id="UP000613452"/>
    </source>
</evidence>
<organism evidence="2 5">
    <name type="scientific">Bacillus cereus</name>
    <dbReference type="NCBI Taxonomy" id="1396"/>
    <lineage>
        <taxon>Bacteria</taxon>
        <taxon>Bacillati</taxon>
        <taxon>Bacillota</taxon>
        <taxon>Bacilli</taxon>
        <taxon>Bacillales</taxon>
        <taxon>Bacillaceae</taxon>
        <taxon>Bacillus</taxon>
        <taxon>Bacillus cereus group</taxon>
    </lineage>
</organism>
<dbReference type="eggNOG" id="ENOG5032YZY">
    <property type="taxonomic scope" value="Bacteria"/>
</dbReference>
<dbReference type="Proteomes" id="UP000475765">
    <property type="component" value="Unassembled WGS sequence"/>
</dbReference>